<reference evidence="2 3" key="1">
    <citation type="journal article" date="2016" name="Sci. Rep.">
        <title>Metabolic traits of an uncultured archaeal lineage -MSBL1- from brine pools of the Red Sea.</title>
        <authorList>
            <person name="Mwirichia R."/>
            <person name="Alam I."/>
            <person name="Rashid M."/>
            <person name="Vinu M."/>
            <person name="Ba-Alawi W."/>
            <person name="Anthony Kamau A."/>
            <person name="Kamanda Ngugi D."/>
            <person name="Goker M."/>
            <person name="Klenk H.P."/>
            <person name="Bajic V."/>
            <person name="Stingl U."/>
        </authorList>
    </citation>
    <scope>NUCLEOTIDE SEQUENCE [LARGE SCALE GENOMIC DNA]</scope>
    <source>
        <strain evidence="2">SCGC-AAA259J03</strain>
    </source>
</reference>
<proteinExistence type="predicted"/>
<evidence type="ECO:0000313" key="2">
    <source>
        <dbReference type="EMBL" id="KXA96143.1"/>
    </source>
</evidence>
<dbReference type="Proteomes" id="UP000070257">
    <property type="component" value="Unassembled WGS sequence"/>
</dbReference>
<keyword evidence="3" id="KW-1185">Reference proteome</keyword>
<name>A0A656YXC4_9EURY</name>
<dbReference type="SUPFAM" id="SSF53448">
    <property type="entry name" value="Nucleotide-diphospho-sugar transferases"/>
    <property type="match status" value="1"/>
</dbReference>
<feature type="domain" description="Nucleotidyl transferase" evidence="1">
    <location>
        <begin position="1"/>
        <end position="216"/>
    </location>
</feature>
<dbReference type="Pfam" id="PF00483">
    <property type="entry name" value="NTP_transferase"/>
    <property type="match status" value="1"/>
</dbReference>
<dbReference type="EMBL" id="LHXT01000126">
    <property type="protein sequence ID" value="KXA96143.1"/>
    <property type="molecule type" value="Genomic_DNA"/>
</dbReference>
<dbReference type="InterPro" id="IPR005835">
    <property type="entry name" value="NTP_transferase_dom"/>
</dbReference>
<dbReference type="PANTHER" id="PTHR42883:SF2">
    <property type="entry name" value="THYMIDYLYLTRANSFERASE"/>
    <property type="match status" value="1"/>
</dbReference>
<dbReference type="AlphaFoldDB" id="A0A656YXC4"/>
<dbReference type="Gene3D" id="2.160.10.10">
    <property type="entry name" value="Hexapeptide repeat proteins"/>
    <property type="match status" value="1"/>
</dbReference>
<accession>A0A656YXC4</accession>
<evidence type="ECO:0000259" key="1">
    <source>
        <dbReference type="Pfam" id="PF00483"/>
    </source>
</evidence>
<organism evidence="2 3">
    <name type="scientific">candidate division MSBL1 archaeon SCGC-AAA259J03</name>
    <dbReference type="NCBI Taxonomy" id="1698269"/>
    <lineage>
        <taxon>Archaea</taxon>
        <taxon>Methanobacteriati</taxon>
        <taxon>Methanobacteriota</taxon>
        <taxon>candidate division MSBL1</taxon>
    </lineage>
</organism>
<protein>
    <recommendedName>
        <fullName evidence="1">Nucleotidyl transferase domain-containing protein</fullName>
    </recommendedName>
</protein>
<dbReference type="InterPro" id="IPR029044">
    <property type="entry name" value="Nucleotide-diphossugar_trans"/>
</dbReference>
<comment type="caution">
    <text evidence="2">The sequence shown here is derived from an EMBL/GenBank/DDBJ whole genome shotgun (WGS) entry which is preliminary data.</text>
</comment>
<dbReference type="Gene3D" id="3.90.550.10">
    <property type="entry name" value="Spore Coat Polysaccharide Biosynthesis Protein SpsA, Chain A"/>
    <property type="match status" value="1"/>
</dbReference>
<evidence type="ECO:0000313" key="3">
    <source>
        <dbReference type="Proteomes" id="UP000070257"/>
    </source>
</evidence>
<dbReference type="PANTHER" id="PTHR42883">
    <property type="entry name" value="GLUCOSE-1-PHOSPHATE THYMIDYLTRANSFERASE"/>
    <property type="match status" value="1"/>
</dbReference>
<gene>
    <name evidence="2" type="ORF">AKJ39_05025</name>
</gene>
<sequence length="287" mass="33341">IIDYILEEIEQIPEVDRIFITTNEKFEDNFQKYLSKRDEDIYKLVIEKQESEEEKYGAIGGMINVIEKQDPSDYLIIGGDNYYSFSIEDFIDFSFEKSAITNACFRVKSIEEAKNYGIVDFNEDKKILDFQEKPDTPKSKMASTACYFFPEKMLKVFDEYTAYWEGKISKSKYLDEPGRFIEWIVKRYDTFAFPFEGRWVDIGTREGYLRAEKEISEGNTIRGIVNNSEIGENVTVLEGTKVRNSEIENSIVFENCVIDKAILKNSIIGDNTNVSEKDIREGLIKDL</sequence>
<feature type="non-terminal residue" evidence="2">
    <location>
        <position position="1"/>
    </location>
</feature>